<keyword evidence="4" id="KW-1185">Reference proteome</keyword>
<name>B0C5D9_ACAM1</name>
<dbReference type="Proteomes" id="UP000000268">
    <property type="component" value="Chromosome"/>
</dbReference>
<dbReference type="EMBL" id="CP000828">
    <property type="protein sequence ID" value="ABW27515.1"/>
    <property type="molecule type" value="Genomic_DNA"/>
</dbReference>
<accession>B0C5D9</accession>
<dbReference type="AlphaFoldDB" id="B0C5D9"/>
<dbReference type="HOGENOM" id="CLU_923245_0_0_3"/>
<protein>
    <submittedName>
        <fullName evidence="3">Uncharacterized protein</fullName>
    </submittedName>
</protein>
<evidence type="ECO:0000313" key="4">
    <source>
        <dbReference type="Proteomes" id="UP000000268"/>
    </source>
</evidence>
<gene>
    <name evidence="3" type="ordered locus">AM1_2507</name>
</gene>
<evidence type="ECO:0000256" key="1">
    <source>
        <dbReference type="SAM" id="MobiDB-lite"/>
    </source>
</evidence>
<dbReference type="KEGG" id="amr:AM1_2507"/>
<sequence length="301" mass="33054">MMLKQTAATHRTPQKLQVFLLACLVVGFTPLASLASETNPNPTEDAAIALETEPTELTETALTDDCLPKTSENEQPEGEPTSEEVPVEEGGEVTEPCTTAEAFTEDEFADADDADTALAEEEVQESSGPSINVNINIGSGGPLIGIGSSGNEGEFPPDDDFGEVPDPGLGEPVEEVLPVIPEKAPGPKVLVPTPAVKSPSKAPKGFIRRTRLQKSKASQKKRVRLKPGSRRVKRVKPSARRKLLRKQIKSNRRQIKPLGKRLRKNQRRIKSKRLRPTLRPSPARKRPLRRIKTVRPLLRRQ</sequence>
<feature type="compositionally biased region" description="Low complexity" evidence="1">
    <location>
        <begin position="167"/>
        <end position="179"/>
    </location>
</feature>
<dbReference type="RefSeq" id="WP_012162975.1">
    <property type="nucleotide sequence ID" value="NC_009925.1"/>
</dbReference>
<reference evidence="3 4" key="1">
    <citation type="journal article" date="2008" name="Proc. Natl. Acad. Sci. U.S.A.">
        <title>Niche adaptation and genome expansion in the chlorophyll d-producing cyanobacterium Acaryochloris marina.</title>
        <authorList>
            <person name="Swingley W.D."/>
            <person name="Chen M."/>
            <person name="Cheung P.C."/>
            <person name="Conrad A.L."/>
            <person name="Dejesa L.C."/>
            <person name="Hao J."/>
            <person name="Honchak B.M."/>
            <person name="Karbach L.E."/>
            <person name="Kurdoglu A."/>
            <person name="Lahiri S."/>
            <person name="Mastrian S.D."/>
            <person name="Miyashita H."/>
            <person name="Page L."/>
            <person name="Ramakrishna P."/>
            <person name="Satoh S."/>
            <person name="Sattley W.M."/>
            <person name="Shimada Y."/>
            <person name="Taylor H.L."/>
            <person name="Tomo T."/>
            <person name="Tsuchiya T."/>
            <person name="Wang Z.T."/>
            <person name="Raymond J."/>
            <person name="Mimuro M."/>
            <person name="Blankenship R.E."/>
            <person name="Touchman J.W."/>
        </authorList>
    </citation>
    <scope>NUCLEOTIDE SEQUENCE [LARGE SCALE GENOMIC DNA]</scope>
    <source>
        <strain evidence="4">MBIC 11017</strain>
    </source>
</reference>
<dbReference type="STRING" id="329726.AM1_2507"/>
<evidence type="ECO:0000313" key="3">
    <source>
        <dbReference type="EMBL" id="ABW27515.1"/>
    </source>
</evidence>
<feature type="region of interest" description="Disordered" evidence="1">
    <location>
        <begin position="51"/>
        <end position="94"/>
    </location>
</feature>
<feature type="region of interest" description="Disordered" evidence="1">
    <location>
        <begin position="152"/>
        <end position="301"/>
    </location>
</feature>
<feature type="signal peptide" evidence="2">
    <location>
        <begin position="1"/>
        <end position="35"/>
    </location>
</feature>
<keyword evidence="2" id="KW-0732">Signal</keyword>
<feature type="chain" id="PRO_5002748006" evidence="2">
    <location>
        <begin position="36"/>
        <end position="301"/>
    </location>
</feature>
<proteinExistence type="predicted"/>
<feature type="compositionally biased region" description="Acidic residues" evidence="1">
    <location>
        <begin position="74"/>
        <end position="92"/>
    </location>
</feature>
<feature type="compositionally biased region" description="Basic residues" evidence="1">
    <location>
        <begin position="206"/>
        <end position="301"/>
    </location>
</feature>
<feature type="compositionally biased region" description="Low complexity" evidence="1">
    <location>
        <begin position="51"/>
        <end position="63"/>
    </location>
</feature>
<organism evidence="3 4">
    <name type="scientific">Acaryochloris marina (strain MBIC 11017)</name>
    <dbReference type="NCBI Taxonomy" id="329726"/>
    <lineage>
        <taxon>Bacteria</taxon>
        <taxon>Bacillati</taxon>
        <taxon>Cyanobacteriota</taxon>
        <taxon>Cyanophyceae</taxon>
        <taxon>Acaryochloridales</taxon>
        <taxon>Acaryochloridaceae</taxon>
        <taxon>Acaryochloris</taxon>
    </lineage>
</organism>
<evidence type="ECO:0000256" key="2">
    <source>
        <dbReference type="SAM" id="SignalP"/>
    </source>
</evidence>